<evidence type="ECO:0000256" key="2">
    <source>
        <dbReference type="ARBA" id="ARBA00022723"/>
    </source>
</evidence>
<feature type="domain" description="C2H2-type" evidence="11">
    <location>
        <begin position="567"/>
        <end position="594"/>
    </location>
</feature>
<feature type="compositionally biased region" description="Low complexity" evidence="10">
    <location>
        <begin position="666"/>
        <end position="676"/>
    </location>
</feature>
<feature type="compositionally biased region" description="Polar residues" evidence="10">
    <location>
        <begin position="428"/>
        <end position="438"/>
    </location>
</feature>
<dbReference type="InterPro" id="IPR050331">
    <property type="entry name" value="Zinc_finger"/>
</dbReference>
<dbReference type="InterPro" id="IPR036236">
    <property type="entry name" value="Znf_C2H2_sf"/>
</dbReference>
<keyword evidence="5" id="KW-0862">Zinc</keyword>
<evidence type="ECO:0000256" key="3">
    <source>
        <dbReference type="ARBA" id="ARBA00022737"/>
    </source>
</evidence>
<dbReference type="FunFam" id="3.30.160.60:FF:000303">
    <property type="entry name" value="Zinc finger protein 41"/>
    <property type="match status" value="1"/>
</dbReference>
<organism evidence="12 13">
    <name type="scientific">Stegodyphus mimosarum</name>
    <name type="common">African social velvet spider</name>
    <dbReference type="NCBI Taxonomy" id="407821"/>
    <lineage>
        <taxon>Eukaryota</taxon>
        <taxon>Metazoa</taxon>
        <taxon>Ecdysozoa</taxon>
        <taxon>Arthropoda</taxon>
        <taxon>Chelicerata</taxon>
        <taxon>Arachnida</taxon>
        <taxon>Araneae</taxon>
        <taxon>Araneomorphae</taxon>
        <taxon>Entelegynae</taxon>
        <taxon>Eresoidea</taxon>
        <taxon>Eresidae</taxon>
        <taxon>Stegodyphus</taxon>
    </lineage>
</organism>
<evidence type="ECO:0000256" key="1">
    <source>
        <dbReference type="ARBA" id="ARBA00004123"/>
    </source>
</evidence>
<dbReference type="FunFam" id="3.30.160.60:FF:000395">
    <property type="entry name" value="zinc finger protein 513"/>
    <property type="match status" value="1"/>
</dbReference>
<feature type="compositionally biased region" description="Low complexity" evidence="10">
    <location>
        <begin position="447"/>
        <end position="460"/>
    </location>
</feature>
<dbReference type="OrthoDB" id="10018191at2759"/>
<gene>
    <name evidence="12" type="ORF">X975_19668</name>
</gene>
<dbReference type="GO" id="GO:0005634">
    <property type="term" value="C:nucleus"/>
    <property type="evidence" value="ECO:0007669"/>
    <property type="project" value="UniProtKB-SubCell"/>
</dbReference>
<dbReference type="Pfam" id="PF00096">
    <property type="entry name" value="zf-C2H2"/>
    <property type="match status" value="4"/>
</dbReference>
<dbReference type="PROSITE" id="PS50157">
    <property type="entry name" value="ZINC_FINGER_C2H2_2"/>
    <property type="match status" value="4"/>
</dbReference>
<dbReference type="SMART" id="SM00355">
    <property type="entry name" value="ZnF_C2H2"/>
    <property type="match status" value="4"/>
</dbReference>
<feature type="region of interest" description="Disordered" evidence="10">
    <location>
        <begin position="374"/>
        <end position="492"/>
    </location>
</feature>
<evidence type="ECO:0000256" key="7">
    <source>
        <dbReference type="ARBA" id="ARBA00023163"/>
    </source>
</evidence>
<evidence type="ECO:0000256" key="9">
    <source>
        <dbReference type="PROSITE-ProRule" id="PRU00042"/>
    </source>
</evidence>
<dbReference type="OMA" id="PSFGWED"/>
<evidence type="ECO:0000256" key="10">
    <source>
        <dbReference type="SAM" id="MobiDB-lite"/>
    </source>
</evidence>
<feature type="compositionally biased region" description="Polar residues" evidence="10">
    <location>
        <begin position="37"/>
        <end position="47"/>
    </location>
</feature>
<keyword evidence="2" id="KW-0479">Metal-binding</keyword>
<feature type="domain" description="C2H2-type" evidence="11">
    <location>
        <begin position="527"/>
        <end position="555"/>
    </location>
</feature>
<reference evidence="12 13" key="1">
    <citation type="submission" date="2013-11" db="EMBL/GenBank/DDBJ databases">
        <title>Genome sequencing of Stegodyphus mimosarum.</title>
        <authorList>
            <person name="Bechsgaard J."/>
        </authorList>
    </citation>
    <scope>NUCLEOTIDE SEQUENCE [LARGE SCALE GENOMIC DNA]</scope>
</reference>
<evidence type="ECO:0000313" key="13">
    <source>
        <dbReference type="Proteomes" id="UP000054359"/>
    </source>
</evidence>
<keyword evidence="4 9" id="KW-0863">Zinc-finger</keyword>
<keyword evidence="7" id="KW-0804">Transcription</keyword>
<feature type="compositionally biased region" description="Low complexity" evidence="10">
    <location>
        <begin position="477"/>
        <end position="487"/>
    </location>
</feature>
<dbReference type="PROSITE" id="PS00028">
    <property type="entry name" value="ZINC_FINGER_C2H2_1"/>
    <property type="match status" value="3"/>
</dbReference>
<feature type="region of interest" description="Disordered" evidence="10">
    <location>
        <begin position="1"/>
        <end position="237"/>
    </location>
</feature>
<feature type="compositionally biased region" description="Low complexity" evidence="10">
    <location>
        <begin position="27"/>
        <end position="36"/>
    </location>
</feature>
<dbReference type="PANTHER" id="PTHR16515">
    <property type="entry name" value="PR DOMAIN ZINC FINGER PROTEIN"/>
    <property type="match status" value="1"/>
</dbReference>
<dbReference type="FunFam" id="3.30.160.60:FF:000404">
    <property type="entry name" value="POZ-, AT hook-, and zinc finger-containing protein 1"/>
    <property type="match status" value="1"/>
</dbReference>
<keyword evidence="6" id="KW-0805">Transcription regulation</keyword>
<dbReference type="Gene3D" id="3.30.160.60">
    <property type="entry name" value="Classic Zinc Finger"/>
    <property type="match status" value="3"/>
</dbReference>
<dbReference type="InterPro" id="IPR013087">
    <property type="entry name" value="Znf_C2H2_type"/>
</dbReference>
<dbReference type="STRING" id="407821.A0A087SX21"/>
<feature type="non-terminal residue" evidence="12">
    <location>
        <position position="719"/>
    </location>
</feature>
<dbReference type="GO" id="GO:1990837">
    <property type="term" value="F:sequence-specific double-stranded DNA binding"/>
    <property type="evidence" value="ECO:0007669"/>
    <property type="project" value="UniProtKB-ARBA"/>
</dbReference>
<name>A0A087SX21_STEMI</name>
<dbReference type="SUPFAM" id="SSF57667">
    <property type="entry name" value="beta-beta-alpha zinc fingers"/>
    <property type="match status" value="2"/>
</dbReference>
<sequence>MAESLSLDSDPGHIMTTSTEDDDGSKSAPSPAIASPNQVPSTESSNENTRKRKRLSAVLDKLTTQVERRSVDSTSSEEGGHTSSSPSEGSVFLPNQERIFASQESVAPRPKMRAPPQKQLSIDSEMSHCVQVKLDLLDAAEDRRGVSNRPPPQPEPSPLLSPPEEGGGTTTFGDCSPMKKVPFRAHTKRDSGRSPTGIFAPSVGGPGAETPPKEEDVDEEDDAFSSPPGNRLSGRPAPLQILPYPEGLYRTSQQHPFLLQHHPVETPVVMGNGASAGNTALSQLSTAFPSFPICDCHHCRTLAGRAPSFGWEDIAAHHHRALLQKVMSSGGPLTPVSPVTPTFDAFLQTKFLPEFFYRRRSHSDSDLQQWLAESGVTGGDVSSHPHQGLHPAMPPPPPRDSPTESYSLTARHSKPKPLHIPQKGGSLESDQGSTTPQDSPLDLSVKSNTPASSDSTSSNTCFPLSPLTRDCSLESQGSPRGSSGGSPFDIRAASTMLPPTKVEQSAPAPRNVSPVVEVVAPGSDVAYVCPICGQMFSLHDRLAKHMASRHRSRQQADTTTSASSKSYMCDVCKRSFARSDMLTRHMRLHTGIKPYTCRVCGQVFSRSDHLSTHQRTHTGEKPYKCPQCPYAACRRDMITRHMRTHARYELPDSSCSGFEEGIGTTSSSSSPPHFKNSPPPLLPVDESGVAPSASPVHKLSALRVRSPAGASLGQMSGKD</sequence>
<dbReference type="AlphaFoldDB" id="A0A087SX21"/>
<feature type="compositionally biased region" description="Low complexity" evidence="10">
    <location>
        <begin position="73"/>
        <end position="90"/>
    </location>
</feature>
<evidence type="ECO:0000313" key="12">
    <source>
        <dbReference type="EMBL" id="KFM57410.1"/>
    </source>
</evidence>
<dbReference type="EMBL" id="KK112342">
    <property type="protein sequence ID" value="KFM57410.1"/>
    <property type="molecule type" value="Genomic_DNA"/>
</dbReference>
<feature type="region of interest" description="Disordered" evidence="10">
    <location>
        <begin position="659"/>
        <end position="719"/>
    </location>
</feature>
<evidence type="ECO:0000259" key="11">
    <source>
        <dbReference type="PROSITE" id="PS50157"/>
    </source>
</evidence>
<keyword evidence="8" id="KW-0539">Nucleus</keyword>
<keyword evidence="3" id="KW-0677">Repeat</keyword>
<comment type="subcellular location">
    <subcellularLocation>
        <location evidence="1">Nucleus</location>
    </subcellularLocation>
</comment>
<proteinExistence type="predicted"/>
<evidence type="ECO:0000256" key="6">
    <source>
        <dbReference type="ARBA" id="ARBA00023015"/>
    </source>
</evidence>
<dbReference type="GO" id="GO:0008270">
    <property type="term" value="F:zinc ion binding"/>
    <property type="evidence" value="ECO:0007669"/>
    <property type="project" value="UniProtKB-KW"/>
</dbReference>
<feature type="domain" description="C2H2-type" evidence="11">
    <location>
        <begin position="595"/>
        <end position="622"/>
    </location>
</feature>
<keyword evidence="13" id="KW-1185">Reference proteome</keyword>
<protein>
    <submittedName>
        <fullName evidence="12">Early growth response protein 1</fullName>
    </submittedName>
</protein>
<feature type="compositionally biased region" description="Pro residues" evidence="10">
    <location>
        <begin position="149"/>
        <end position="161"/>
    </location>
</feature>
<dbReference type="Proteomes" id="UP000054359">
    <property type="component" value="Unassembled WGS sequence"/>
</dbReference>
<dbReference type="GO" id="GO:0010468">
    <property type="term" value="P:regulation of gene expression"/>
    <property type="evidence" value="ECO:0007669"/>
    <property type="project" value="TreeGrafter"/>
</dbReference>
<accession>A0A087SX21</accession>
<evidence type="ECO:0000256" key="4">
    <source>
        <dbReference type="ARBA" id="ARBA00022771"/>
    </source>
</evidence>
<evidence type="ECO:0000256" key="5">
    <source>
        <dbReference type="ARBA" id="ARBA00022833"/>
    </source>
</evidence>
<feature type="domain" description="C2H2-type" evidence="11">
    <location>
        <begin position="623"/>
        <end position="650"/>
    </location>
</feature>
<evidence type="ECO:0000256" key="8">
    <source>
        <dbReference type="ARBA" id="ARBA00023242"/>
    </source>
</evidence>
<dbReference type="PANTHER" id="PTHR16515:SF49">
    <property type="entry name" value="GASTRULA ZINC FINGER PROTEIN XLCGF49.1-LIKE-RELATED"/>
    <property type="match status" value="1"/>
</dbReference>